<dbReference type="GO" id="GO:0005975">
    <property type="term" value="P:carbohydrate metabolic process"/>
    <property type="evidence" value="ECO:0007669"/>
    <property type="project" value="InterPro"/>
</dbReference>
<protein>
    <submittedName>
        <fullName evidence="6">Beta-glucosidase</fullName>
    </submittedName>
</protein>
<dbReference type="Proteomes" id="UP000034087">
    <property type="component" value="Unassembled WGS sequence"/>
</dbReference>
<dbReference type="GO" id="GO:0008422">
    <property type="term" value="F:beta-glucosidase activity"/>
    <property type="evidence" value="ECO:0007669"/>
    <property type="project" value="TreeGrafter"/>
</dbReference>
<dbReference type="SUPFAM" id="SSF51445">
    <property type="entry name" value="(Trans)glycosidases"/>
    <property type="match status" value="1"/>
</dbReference>
<organism evidence="6 7">
    <name type="scientific">Candidatus Giovannonibacteria bacterium GW2011_GWA1_44_25</name>
    <dbReference type="NCBI Taxonomy" id="1618645"/>
    <lineage>
        <taxon>Bacteria</taxon>
        <taxon>Candidatus Giovannoniibacteriota</taxon>
    </lineage>
</organism>
<dbReference type="Pfam" id="PF00232">
    <property type="entry name" value="Glyco_hydro_1"/>
    <property type="match status" value="2"/>
</dbReference>
<comment type="similarity">
    <text evidence="1 5">Belongs to the glycosyl hydrolase 1 family.</text>
</comment>
<keyword evidence="2" id="KW-0378">Hydrolase</keyword>
<dbReference type="PANTHER" id="PTHR10353:SF209">
    <property type="entry name" value="GALACTOLIPID GALACTOSYLTRANSFERASE SFR2, CHLOROPLASTIC"/>
    <property type="match status" value="1"/>
</dbReference>
<dbReference type="Gene3D" id="3.20.20.80">
    <property type="entry name" value="Glycosidases"/>
    <property type="match status" value="2"/>
</dbReference>
<sequence>MQYKFPKNFLWGAATAAHQVEGWNHNDWSEWEKENASRLAENTENNISSYTRRWKLPDYIKNSYPSPFSPENYISGRACDHYNRFREDFDIAKSLGHNSHRFSIEWSRIEPEEGRWDEKEIAHYQEVINALRERGIEPFVTLWHWTLPVWVAKQGGWENKKTIGNFARYAEKIVESYPEVKFWITLNEPEIYTMNSYLRGKRPPQKKSFFKFLKVYRNLAEAHKKVYIIIHPTWVSDTQVGIAKNNSYFEGWLAPILNYLWNNWFLNKIKNHQDFIGLNYYFHNRIKGFKYNQNENKWVSDPVWDGNFWEIYPEGIYHVLKDLKKHNKPIYITENGVADARDVYREKFIKEHLRWVHKAISEGTDVRGYFYWSLLDNFEWDSGFAPRFGLVEMNYRTMERQIRQSAYAYAKIARENSVTA</sequence>
<dbReference type="InterPro" id="IPR018120">
    <property type="entry name" value="Glyco_hydro_1_AS"/>
</dbReference>
<evidence type="ECO:0000256" key="1">
    <source>
        <dbReference type="ARBA" id="ARBA00010838"/>
    </source>
</evidence>
<comment type="caution">
    <text evidence="6">The sequence shown here is derived from an EMBL/GenBank/DDBJ whole genome shotgun (WGS) entry which is preliminary data.</text>
</comment>
<reference evidence="6 7" key="1">
    <citation type="journal article" date="2015" name="Nature">
        <title>rRNA introns, odd ribosomes, and small enigmatic genomes across a large radiation of phyla.</title>
        <authorList>
            <person name="Brown C.T."/>
            <person name="Hug L.A."/>
            <person name="Thomas B.C."/>
            <person name="Sharon I."/>
            <person name="Castelle C.J."/>
            <person name="Singh A."/>
            <person name="Wilkins M.J."/>
            <person name="Williams K.H."/>
            <person name="Banfield J.F."/>
        </authorList>
    </citation>
    <scope>NUCLEOTIDE SEQUENCE [LARGE SCALE GENOMIC DNA]</scope>
</reference>
<dbReference type="PRINTS" id="PR00131">
    <property type="entry name" value="GLHYDRLASE1"/>
</dbReference>
<dbReference type="InterPro" id="IPR017853">
    <property type="entry name" value="GH"/>
</dbReference>
<dbReference type="PATRIC" id="fig|1618645.3.peg.1096"/>
<feature type="active site" description="Nucleophile" evidence="4">
    <location>
        <position position="334"/>
    </location>
</feature>
<evidence type="ECO:0000256" key="2">
    <source>
        <dbReference type="ARBA" id="ARBA00022801"/>
    </source>
</evidence>
<dbReference type="AlphaFoldDB" id="A0A0G1IIC4"/>
<evidence type="ECO:0000256" key="4">
    <source>
        <dbReference type="PROSITE-ProRule" id="PRU10055"/>
    </source>
</evidence>
<dbReference type="PANTHER" id="PTHR10353">
    <property type="entry name" value="GLYCOSYL HYDROLASE"/>
    <property type="match status" value="1"/>
</dbReference>
<dbReference type="InterPro" id="IPR001360">
    <property type="entry name" value="Glyco_hydro_1"/>
</dbReference>
<dbReference type="PROSITE" id="PS00572">
    <property type="entry name" value="GLYCOSYL_HYDROL_F1_1"/>
    <property type="match status" value="1"/>
</dbReference>
<evidence type="ECO:0000313" key="7">
    <source>
        <dbReference type="Proteomes" id="UP000034087"/>
    </source>
</evidence>
<dbReference type="EMBL" id="LCIR01000030">
    <property type="protein sequence ID" value="KKT58935.1"/>
    <property type="molecule type" value="Genomic_DNA"/>
</dbReference>
<evidence type="ECO:0000313" key="6">
    <source>
        <dbReference type="EMBL" id="KKT58935.1"/>
    </source>
</evidence>
<gene>
    <name evidence="6" type="ORF">UW53_C0030G0007</name>
</gene>
<proteinExistence type="inferred from homology"/>
<keyword evidence="3" id="KW-0326">Glycosidase</keyword>
<evidence type="ECO:0000256" key="5">
    <source>
        <dbReference type="RuleBase" id="RU003690"/>
    </source>
</evidence>
<name>A0A0G1IIC4_9BACT</name>
<evidence type="ECO:0000256" key="3">
    <source>
        <dbReference type="ARBA" id="ARBA00023295"/>
    </source>
</evidence>
<accession>A0A0G1IIC4</accession>